<keyword evidence="6" id="KW-1185">Reference proteome</keyword>
<gene>
    <name evidence="5" type="ORF">EJC50_25580</name>
</gene>
<dbReference type="RefSeq" id="WP_126018625.1">
    <property type="nucleotide sequence ID" value="NZ_CP034437.1"/>
</dbReference>
<dbReference type="EMBL" id="CP034437">
    <property type="protein sequence ID" value="AZN42685.1"/>
    <property type="molecule type" value="Genomic_DNA"/>
</dbReference>
<evidence type="ECO:0000256" key="3">
    <source>
        <dbReference type="ARBA" id="ARBA00022840"/>
    </source>
</evidence>
<evidence type="ECO:0000256" key="2">
    <source>
        <dbReference type="ARBA" id="ARBA00022741"/>
    </source>
</evidence>
<dbReference type="PROSITE" id="PS00211">
    <property type="entry name" value="ABC_TRANSPORTER_1"/>
    <property type="match status" value="1"/>
</dbReference>
<sequence length="244" mass="27400">MALLVANNLTKTYTSSGWFRRQLANGKGVYNLSFAIEEGACLGVLGESGAGKSTLGKIVLGLLPPDSGSITFNGVELYQSNRSLRKKWRRDIQVVFQESYSAMNPRMTIRDIIAEPLRNYERLSDREERHQVGELLEVMGLSTEDMLKRPKQMSGGQLQRVNIARAIALHPKLIVSDEPVSSLDVIIQKQILIHLKELKERNGLSYLFISHDEMAVHYLSDQIAFMENGSIVKTCFASNLLYLV</sequence>
<dbReference type="OrthoDB" id="9802264at2"/>
<reference evidence="6" key="1">
    <citation type="submission" date="2018-12" db="EMBL/GenBank/DDBJ databases">
        <title>Genome sequence of Peanibacillus sp.</title>
        <authorList>
            <person name="Subramani G."/>
            <person name="Srinivasan S."/>
            <person name="Kim M.K."/>
        </authorList>
    </citation>
    <scope>NUCLEOTIDE SEQUENCE [LARGE SCALE GENOMIC DNA]</scope>
    <source>
        <strain evidence="6">18JY67-1</strain>
    </source>
</reference>
<dbReference type="CDD" id="cd03257">
    <property type="entry name" value="ABC_NikE_OppD_transporters"/>
    <property type="match status" value="1"/>
</dbReference>
<dbReference type="AlphaFoldDB" id="A0A3Q8X8M9"/>
<dbReference type="InterPro" id="IPR027417">
    <property type="entry name" value="P-loop_NTPase"/>
</dbReference>
<feature type="domain" description="ABC transporter" evidence="4">
    <location>
        <begin position="4"/>
        <end position="243"/>
    </location>
</feature>
<keyword evidence="1" id="KW-0813">Transport</keyword>
<dbReference type="SUPFAM" id="SSF52540">
    <property type="entry name" value="P-loop containing nucleoside triphosphate hydrolases"/>
    <property type="match status" value="1"/>
</dbReference>
<keyword evidence="3 5" id="KW-0067">ATP-binding</keyword>
<evidence type="ECO:0000259" key="4">
    <source>
        <dbReference type="PROSITE" id="PS50893"/>
    </source>
</evidence>
<proteinExistence type="predicted"/>
<evidence type="ECO:0000256" key="1">
    <source>
        <dbReference type="ARBA" id="ARBA00022448"/>
    </source>
</evidence>
<keyword evidence="2" id="KW-0547">Nucleotide-binding</keyword>
<dbReference type="Pfam" id="PF00005">
    <property type="entry name" value="ABC_tran"/>
    <property type="match status" value="1"/>
</dbReference>
<dbReference type="Gene3D" id="3.40.50.300">
    <property type="entry name" value="P-loop containing nucleotide triphosphate hydrolases"/>
    <property type="match status" value="1"/>
</dbReference>
<dbReference type="InterPro" id="IPR050319">
    <property type="entry name" value="ABC_transp_ATP-bind"/>
</dbReference>
<dbReference type="PROSITE" id="PS50893">
    <property type="entry name" value="ABC_TRANSPORTER_2"/>
    <property type="match status" value="1"/>
</dbReference>
<dbReference type="InterPro" id="IPR003593">
    <property type="entry name" value="AAA+_ATPase"/>
</dbReference>
<dbReference type="Proteomes" id="UP000272528">
    <property type="component" value="Chromosome"/>
</dbReference>
<evidence type="ECO:0000313" key="6">
    <source>
        <dbReference type="Proteomes" id="UP000272528"/>
    </source>
</evidence>
<dbReference type="GO" id="GO:0055085">
    <property type="term" value="P:transmembrane transport"/>
    <property type="evidence" value="ECO:0007669"/>
    <property type="project" value="UniProtKB-ARBA"/>
</dbReference>
<dbReference type="SMART" id="SM00382">
    <property type="entry name" value="AAA"/>
    <property type="match status" value="1"/>
</dbReference>
<accession>A0A3Q8X8M9</accession>
<dbReference type="GO" id="GO:0016887">
    <property type="term" value="F:ATP hydrolysis activity"/>
    <property type="evidence" value="ECO:0007669"/>
    <property type="project" value="InterPro"/>
</dbReference>
<dbReference type="GO" id="GO:0005524">
    <property type="term" value="F:ATP binding"/>
    <property type="evidence" value="ECO:0007669"/>
    <property type="project" value="UniProtKB-KW"/>
</dbReference>
<name>A0A3Q8X8M9_9BACL</name>
<evidence type="ECO:0000313" key="5">
    <source>
        <dbReference type="EMBL" id="AZN42685.1"/>
    </source>
</evidence>
<organism evidence="5 6">
    <name type="scientific">Paenibacillus albus</name>
    <dbReference type="NCBI Taxonomy" id="2495582"/>
    <lineage>
        <taxon>Bacteria</taxon>
        <taxon>Bacillati</taxon>
        <taxon>Bacillota</taxon>
        <taxon>Bacilli</taxon>
        <taxon>Bacillales</taxon>
        <taxon>Paenibacillaceae</taxon>
        <taxon>Paenibacillus</taxon>
    </lineage>
</organism>
<dbReference type="InterPro" id="IPR003439">
    <property type="entry name" value="ABC_transporter-like_ATP-bd"/>
</dbReference>
<dbReference type="InterPro" id="IPR017871">
    <property type="entry name" value="ABC_transporter-like_CS"/>
</dbReference>
<dbReference type="PANTHER" id="PTHR43776">
    <property type="entry name" value="TRANSPORT ATP-BINDING PROTEIN"/>
    <property type="match status" value="1"/>
</dbReference>
<dbReference type="KEGG" id="palb:EJC50_25580"/>
<protein>
    <submittedName>
        <fullName evidence="5">ABC transporter ATP-binding protein</fullName>
    </submittedName>
</protein>